<dbReference type="PANTHER" id="PTHR22726:SF1">
    <property type="entry name" value="METALLOENDOPEPTIDASE OMA1, MITOCHONDRIAL"/>
    <property type="match status" value="1"/>
</dbReference>
<gene>
    <name evidence="9" type="ORF">QO033_07415</name>
</gene>
<feature type="signal peptide" evidence="7">
    <location>
        <begin position="1"/>
        <end position="25"/>
    </location>
</feature>
<feature type="chain" id="PRO_5046744147" evidence="7">
    <location>
        <begin position="26"/>
        <end position="232"/>
    </location>
</feature>
<dbReference type="Gene3D" id="3.30.2010.10">
    <property type="entry name" value="Metalloproteases ('zincins'), catalytic domain"/>
    <property type="match status" value="1"/>
</dbReference>
<keyword evidence="1 6" id="KW-0645">Protease</keyword>
<organism evidence="9 10">
    <name type="scientific">Pseudodonghicola flavimaris</name>
    <dbReference type="NCBI Taxonomy" id="3050036"/>
    <lineage>
        <taxon>Bacteria</taxon>
        <taxon>Pseudomonadati</taxon>
        <taxon>Pseudomonadota</taxon>
        <taxon>Alphaproteobacteria</taxon>
        <taxon>Rhodobacterales</taxon>
        <taxon>Paracoccaceae</taxon>
        <taxon>Pseudodonghicola</taxon>
    </lineage>
</organism>
<dbReference type="InterPro" id="IPR001915">
    <property type="entry name" value="Peptidase_M48"/>
</dbReference>
<keyword evidence="4 6" id="KW-0862">Zinc</keyword>
<evidence type="ECO:0000256" key="2">
    <source>
        <dbReference type="ARBA" id="ARBA00022723"/>
    </source>
</evidence>
<name>A0ABT7EYT3_9RHOB</name>
<keyword evidence="7" id="KW-0732">Signal</keyword>
<dbReference type="Pfam" id="PF01435">
    <property type="entry name" value="Peptidase_M48"/>
    <property type="match status" value="1"/>
</dbReference>
<dbReference type="RefSeq" id="WP_284480316.1">
    <property type="nucleotide sequence ID" value="NZ_JASNJD010000004.1"/>
</dbReference>
<dbReference type="EMBL" id="JASNJD010000004">
    <property type="protein sequence ID" value="MDK3017501.1"/>
    <property type="molecule type" value="Genomic_DNA"/>
</dbReference>
<dbReference type="CDD" id="cd07324">
    <property type="entry name" value="M48C_Oma1-like"/>
    <property type="match status" value="1"/>
</dbReference>
<evidence type="ECO:0000256" key="7">
    <source>
        <dbReference type="SAM" id="SignalP"/>
    </source>
</evidence>
<sequence>MRRMFSLVALLLVAACDTISQGPGAAPELTPQDEVRLQHFAQVIKAVEPVAERECQSHAIASNCSFLIQVDTDREMGPNAFQSIDGRGRPVITFTLALIETVDNEDQMAFVLSHETAHHILGHLQRQTENARAGAQILGGMARRDGASPQVIMQAQEIGAELGARSFSKEFELEADHLGAIIAFEAGYDPRKGADYFDALPDPGDQPLGTHPPNAERKRLVDDLVRQLEAGV</sequence>
<evidence type="ECO:0000256" key="5">
    <source>
        <dbReference type="ARBA" id="ARBA00023049"/>
    </source>
</evidence>
<evidence type="ECO:0000256" key="6">
    <source>
        <dbReference type="RuleBase" id="RU003983"/>
    </source>
</evidence>
<accession>A0ABT7EYT3</accession>
<keyword evidence="3 6" id="KW-0378">Hydrolase</keyword>
<comment type="caution">
    <text evidence="9">The sequence shown here is derived from an EMBL/GenBank/DDBJ whole genome shotgun (WGS) entry which is preliminary data.</text>
</comment>
<proteinExistence type="inferred from homology"/>
<evidence type="ECO:0000259" key="8">
    <source>
        <dbReference type="Pfam" id="PF01435"/>
    </source>
</evidence>
<evidence type="ECO:0000256" key="1">
    <source>
        <dbReference type="ARBA" id="ARBA00022670"/>
    </source>
</evidence>
<protein>
    <submittedName>
        <fullName evidence="9">M48 family metallopeptidase</fullName>
    </submittedName>
</protein>
<dbReference type="PROSITE" id="PS51257">
    <property type="entry name" value="PROKAR_LIPOPROTEIN"/>
    <property type="match status" value="1"/>
</dbReference>
<keyword evidence="2" id="KW-0479">Metal-binding</keyword>
<evidence type="ECO:0000256" key="3">
    <source>
        <dbReference type="ARBA" id="ARBA00022801"/>
    </source>
</evidence>
<feature type="domain" description="Peptidase M48" evidence="8">
    <location>
        <begin position="69"/>
        <end position="219"/>
    </location>
</feature>
<dbReference type="InterPro" id="IPR051156">
    <property type="entry name" value="Mito/Outer_Membr_Metalloprot"/>
</dbReference>
<dbReference type="PANTHER" id="PTHR22726">
    <property type="entry name" value="METALLOENDOPEPTIDASE OMA1"/>
    <property type="match status" value="1"/>
</dbReference>
<keyword evidence="5 6" id="KW-0482">Metalloprotease</keyword>
<comment type="cofactor">
    <cofactor evidence="6">
        <name>Zn(2+)</name>
        <dbReference type="ChEBI" id="CHEBI:29105"/>
    </cofactor>
    <text evidence="6">Binds 1 zinc ion per subunit.</text>
</comment>
<keyword evidence="10" id="KW-1185">Reference proteome</keyword>
<evidence type="ECO:0000313" key="10">
    <source>
        <dbReference type="Proteomes" id="UP001243757"/>
    </source>
</evidence>
<evidence type="ECO:0000256" key="4">
    <source>
        <dbReference type="ARBA" id="ARBA00022833"/>
    </source>
</evidence>
<dbReference type="Proteomes" id="UP001243757">
    <property type="component" value="Unassembled WGS sequence"/>
</dbReference>
<comment type="similarity">
    <text evidence="6">Belongs to the peptidase M48 family.</text>
</comment>
<evidence type="ECO:0000313" key="9">
    <source>
        <dbReference type="EMBL" id="MDK3017501.1"/>
    </source>
</evidence>
<reference evidence="9 10" key="1">
    <citation type="submission" date="2023-05" db="EMBL/GenBank/DDBJ databases">
        <title>Pseudodonghicola sp. nov.</title>
        <authorList>
            <person name="Huang J."/>
        </authorList>
    </citation>
    <scope>NUCLEOTIDE SEQUENCE [LARGE SCALE GENOMIC DNA]</scope>
    <source>
        <strain evidence="9 10">IC7</strain>
    </source>
</reference>